<keyword evidence="3" id="KW-1185">Reference proteome</keyword>
<protein>
    <submittedName>
        <fullName evidence="2">Uncharacterized protein</fullName>
    </submittedName>
</protein>
<evidence type="ECO:0000313" key="3">
    <source>
        <dbReference type="Proteomes" id="UP000295182"/>
    </source>
</evidence>
<evidence type="ECO:0000256" key="1">
    <source>
        <dbReference type="SAM" id="Coils"/>
    </source>
</evidence>
<proteinExistence type="predicted"/>
<feature type="coiled-coil region" evidence="1">
    <location>
        <begin position="233"/>
        <end position="267"/>
    </location>
</feature>
<keyword evidence="1" id="KW-0175">Coiled coil</keyword>
<sequence>MTSVNPADDGGRTSKFESVVIYPSMIARAITMLDEDPFLRTLPYCVWPTLVRLIKKIDVNQPKKPIFASRATLAHEAQSSLQNLNRQLKMLEDMGIIERSQKARQGLRGSVSEITLTGKAIRALRFDLPAPHELKPTIRTRKVSEKGIVTYEDTGLVRIGANKLPAELEFLVSTGEIKCSAVFKLMALAKSSGQRLSDVIEGVKEKISSMRGGRLYAYLQAACKGYRNFSQEKEIAKRDMEKEAKLASELERSRRAEIRRAQEIAEQSRQKSELIKSLNNDHLDRLRKIWFEMKDKTENLMGRAGELLFKGWLRGKEKEFLLGECR</sequence>
<dbReference type="EMBL" id="SLXH01000035">
    <property type="protein sequence ID" value="TCP12976.1"/>
    <property type="molecule type" value="Genomic_DNA"/>
</dbReference>
<comment type="caution">
    <text evidence="2">The sequence shown here is derived from an EMBL/GenBank/DDBJ whole genome shotgun (WGS) entry which is preliminary data.</text>
</comment>
<evidence type="ECO:0000313" key="2">
    <source>
        <dbReference type="EMBL" id="TCP12976.1"/>
    </source>
</evidence>
<gene>
    <name evidence="2" type="ORF">EV674_13532</name>
</gene>
<dbReference type="Proteomes" id="UP000295182">
    <property type="component" value="Unassembled WGS sequence"/>
</dbReference>
<dbReference type="RefSeq" id="WP_132750478.1">
    <property type="nucleotide sequence ID" value="NZ_QXNC01000037.1"/>
</dbReference>
<dbReference type="AlphaFoldDB" id="A0A4R2N0Q3"/>
<organism evidence="2 3">
    <name type="scientific">Simplicispira metamorpha</name>
    <dbReference type="NCBI Taxonomy" id="80881"/>
    <lineage>
        <taxon>Bacteria</taxon>
        <taxon>Pseudomonadati</taxon>
        <taxon>Pseudomonadota</taxon>
        <taxon>Betaproteobacteria</taxon>
        <taxon>Burkholderiales</taxon>
        <taxon>Comamonadaceae</taxon>
        <taxon>Simplicispira</taxon>
    </lineage>
</organism>
<dbReference type="OrthoDB" id="9123936at2"/>
<reference evidence="2 3" key="1">
    <citation type="submission" date="2019-03" db="EMBL/GenBank/DDBJ databases">
        <title>Genomic Encyclopedia of Type Strains, Phase IV (KMG-IV): sequencing the most valuable type-strain genomes for metagenomic binning, comparative biology and taxonomic classification.</title>
        <authorList>
            <person name="Goeker M."/>
        </authorList>
    </citation>
    <scope>NUCLEOTIDE SEQUENCE [LARGE SCALE GENOMIC DNA]</scope>
    <source>
        <strain evidence="2 3">DSM 1837</strain>
    </source>
</reference>
<accession>A0A4R2N0Q3</accession>
<name>A0A4R2N0Q3_9BURK</name>